<dbReference type="GO" id="GO:0016020">
    <property type="term" value="C:membrane"/>
    <property type="evidence" value="ECO:0007669"/>
    <property type="project" value="UniProtKB-SubCell"/>
</dbReference>
<feature type="compositionally biased region" description="Basic and acidic residues" evidence="4">
    <location>
        <begin position="368"/>
        <end position="384"/>
    </location>
</feature>
<comment type="subcellular location">
    <subcellularLocation>
        <location evidence="1">Membrane</location>
    </subcellularLocation>
</comment>
<dbReference type="Proteomes" id="UP000005953">
    <property type="component" value="Unassembled WGS sequence"/>
</dbReference>
<evidence type="ECO:0000256" key="1">
    <source>
        <dbReference type="ARBA" id="ARBA00004370"/>
    </source>
</evidence>
<keyword evidence="5" id="KW-0472">Membrane</keyword>
<evidence type="ECO:0000256" key="4">
    <source>
        <dbReference type="SAM" id="MobiDB-lite"/>
    </source>
</evidence>
<evidence type="ECO:0000256" key="5">
    <source>
        <dbReference type="SAM" id="Phobius"/>
    </source>
</evidence>
<dbReference type="Gene3D" id="1.10.287.950">
    <property type="entry name" value="Methyl-accepting chemotaxis protein"/>
    <property type="match status" value="1"/>
</dbReference>
<name>A4BD08_9GAMM</name>
<evidence type="ECO:0000259" key="6">
    <source>
        <dbReference type="PROSITE" id="PS50111"/>
    </source>
</evidence>
<dbReference type="EMBL" id="AAOE01000006">
    <property type="protein sequence ID" value="EAR10090.1"/>
    <property type="molecule type" value="Genomic_DNA"/>
</dbReference>
<feature type="transmembrane region" description="Helical" evidence="5">
    <location>
        <begin position="30"/>
        <end position="49"/>
    </location>
</feature>
<dbReference type="InterPro" id="IPR004089">
    <property type="entry name" value="MCPsignal_dom"/>
</dbReference>
<evidence type="ECO:0000256" key="3">
    <source>
        <dbReference type="PROSITE-ProRule" id="PRU00284"/>
    </source>
</evidence>
<organism evidence="7 8">
    <name type="scientific">Reinekea blandensis MED297</name>
    <dbReference type="NCBI Taxonomy" id="314283"/>
    <lineage>
        <taxon>Bacteria</taxon>
        <taxon>Pseudomonadati</taxon>
        <taxon>Pseudomonadota</taxon>
        <taxon>Gammaproteobacteria</taxon>
        <taxon>Oceanospirillales</taxon>
        <taxon>Saccharospirillaceae</taxon>
        <taxon>Reinekea</taxon>
    </lineage>
</organism>
<dbReference type="HOGENOM" id="CLU_043262_2_0_6"/>
<keyword evidence="5" id="KW-0812">Transmembrane</keyword>
<feature type="domain" description="Methyl-accepting transducer" evidence="6">
    <location>
        <begin position="136"/>
        <end position="264"/>
    </location>
</feature>
<keyword evidence="5" id="KW-1133">Transmembrane helix</keyword>
<dbReference type="SMART" id="SM00283">
    <property type="entry name" value="MA"/>
    <property type="match status" value="1"/>
</dbReference>
<dbReference type="PROSITE" id="PS50111">
    <property type="entry name" value="CHEMOTAXIS_TRANSDUC_2"/>
    <property type="match status" value="1"/>
</dbReference>
<dbReference type="PANTHER" id="PTHR32089">
    <property type="entry name" value="METHYL-ACCEPTING CHEMOTAXIS PROTEIN MCPB"/>
    <property type="match status" value="1"/>
</dbReference>
<dbReference type="SUPFAM" id="SSF58104">
    <property type="entry name" value="Methyl-accepting chemotaxis protein (MCP) signaling domain"/>
    <property type="match status" value="1"/>
</dbReference>
<evidence type="ECO:0000256" key="2">
    <source>
        <dbReference type="ARBA" id="ARBA00023224"/>
    </source>
</evidence>
<gene>
    <name evidence="7" type="ORF">MED297_08376</name>
</gene>
<keyword evidence="8" id="KW-1185">Reference proteome</keyword>
<reference evidence="7 8" key="1">
    <citation type="submission" date="2006-02" db="EMBL/GenBank/DDBJ databases">
        <authorList>
            <person name="Pinhassi J."/>
            <person name="Pedros-Alio C."/>
            <person name="Ferriera S."/>
            <person name="Johnson J."/>
            <person name="Kravitz S."/>
            <person name="Halpern A."/>
            <person name="Remington K."/>
            <person name="Beeson K."/>
            <person name="Tran B."/>
            <person name="Rogers Y.-H."/>
            <person name="Friedman R."/>
            <person name="Venter J.C."/>
        </authorList>
    </citation>
    <scope>NUCLEOTIDE SEQUENCE [LARGE SCALE GENOMIC DNA]</scope>
    <source>
        <strain evidence="7 8">MED297</strain>
    </source>
</reference>
<keyword evidence="2 3" id="KW-0807">Transducer</keyword>
<feature type="transmembrane region" description="Helical" evidence="5">
    <location>
        <begin position="7"/>
        <end position="24"/>
    </location>
</feature>
<dbReference type="STRING" id="314283.MED297_08376"/>
<feature type="region of interest" description="Disordered" evidence="4">
    <location>
        <begin position="368"/>
        <end position="390"/>
    </location>
</feature>
<accession>A4BD08</accession>
<dbReference type="Pfam" id="PF00015">
    <property type="entry name" value="MCPsignal"/>
    <property type="match status" value="1"/>
</dbReference>
<protein>
    <submittedName>
        <fullName evidence="7">Hypothetical methyl-accepting chemotaxis protein</fullName>
    </submittedName>
</protein>
<comment type="caution">
    <text evidence="7">The sequence shown here is derived from an EMBL/GenBank/DDBJ whole genome shotgun (WGS) entry which is preliminary data.</text>
</comment>
<proteinExistence type="predicted"/>
<dbReference type="GO" id="GO:0007165">
    <property type="term" value="P:signal transduction"/>
    <property type="evidence" value="ECO:0007669"/>
    <property type="project" value="UniProtKB-KW"/>
</dbReference>
<dbReference type="GO" id="GO:0006935">
    <property type="term" value="P:chemotaxis"/>
    <property type="evidence" value="ECO:0007669"/>
    <property type="project" value="UniProtKB-ARBA"/>
</dbReference>
<evidence type="ECO:0000313" key="7">
    <source>
        <dbReference type="EMBL" id="EAR10090.1"/>
    </source>
</evidence>
<dbReference type="AlphaFoldDB" id="A4BD08"/>
<evidence type="ECO:0000313" key="8">
    <source>
        <dbReference type="Proteomes" id="UP000005953"/>
    </source>
</evidence>
<sequence length="390" mass="43561">MMILMPSQLKVVAVYSLAVIGVVYAAVQQLWLMVVLLALFAVATGWLLWNEARKAKHLYDSRAELQAKESQHRFDTEVARLEAIIDKLTPVWQRHIQSVDGQLNDSIGAMTTQFSTLSGEIGSVINSDYFSESHGSQHSIDSDKKMLSDLFNELAVMNKSKQEQLSHLTNLVEHTKDLNTLASDVRKIAEQTNLLALNAAIEAARAGESGRGFAVVADEVRSLSTQSDQTGERITEKITELNDRMSKFHQLSKESTQQESDALEGGEMTLQRVIDNLEGRAADMREQGMNMVSMGERVTQEIQEILVDFQFQDRASQMLGQIVTSMDELHELIEQQKTARQNGEAPPPIDVDVLLDTMKERYVATEQHLEHGGEDDTPTDHADKGSISFF</sequence>
<dbReference type="PANTHER" id="PTHR32089:SF112">
    <property type="entry name" value="LYSOZYME-LIKE PROTEIN-RELATED"/>
    <property type="match status" value="1"/>
</dbReference>